<keyword evidence="1" id="KW-0472">Membrane</keyword>
<dbReference type="EMBL" id="CAJOAY010000453">
    <property type="protein sequence ID" value="CAF3669025.1"/>
    <property type="molecule type" value="Genomic_DNA"/>
</dbReference>
<proteinExistence type="predicted"/>
<accession>A0A818SG51</accession>
<dbReference type="Proteomes" id="UP000663881">
    <property type="component" value="Unassembled WGS sequence"/>
</dbReference>
<keyword evidence="1" id="KW-0812">Transmembrane</keyword>
<gene>
    <name evidence="2" type="ORF">OKA104_LOCUS10299</name>
</gene>
<feature type="transmembrane region" description="Helical" evidence="1">
    <location>
        <begin position="35"/>
        <end position="62"/>
    </location>
</feature>
<evidence type="ECO:0000313" key="2">
    <source>
        <dbReference type="EMBL" id="CAF3669025.1"/>
    </source>
</evidence>
<name>A0A818SG51_9BILA</name>
<sequence length="88" mass="9944">MPSDDSRNSSLLDLTKEGLIQEEEEPMIPPPSTSVFSPSVIICLILIIVVGAVSAVAICYMFKLVKRNENDDPNYHFLRRNSEFLFNK</sequence>
<reference evidence="2" key="1">
    <citation type="submission" date="2021-02" db="EMBL/GenBank/DDBJ databases">
        <authorList>
            <person name="Nowell W R."/>
        </authorList>
    </citation>
    <scope>NUCLEOTIDE SEQUENCE</scope>
</reference>
<organism evidence="2 3">
    <name type="scientific">Adineta steineri</name>
    <dbReference type="NCBI Taxonomy" id="433720"/>
    <lineage>
        <taxon>Eukaryota</taxon>
        <taxon>Metazoa</taxon>
        <taxon>Spiralia</taxon>
        <taxon>Gnathifera</taxon>
        <taxon>Rotifera</taxon>
        <taxon>Eurotatoria</taxon>
        <taxon>Bdelloidea</taxon>
        <taxon>Adinetida</taxon>
        <taxon>Adinetidae</taxon>
        <taxon>Adineta</taxon>
    </lineage>
</organism>
<comment type="caution">
    <text evidence="2">The sequence shown here is derived from an EMBL/GenBank/DDBJ whole genome shotgun (WGS) entry which is preliminary data.</text>
</comment>
<evidence type="ECO:0000313" key="3">
    <source>
        <dbReference type="Proteomes" id="UP000663881"/>
    </source>
</evidence>
<dbReference type="AlphaFoldDB" id="A0A818SG51"/>
<evidence type="ECO:0000256" key="1">
    <source>
        <dbReference type="SAM" id="Phobius"/>
    </source>
</evidence>
<protein>
    <submittedName>
        <fullName evidence="2">Uncharacterized protein</fullName>
    </submittedName>
</protein>
<keyword evidence="1" id="KW-1133">Transmembrane helix</keyword>